<feature type="transmembrane region" description="Helical" evidence="1">
    <location>
        <begin position="99"/>
        <end position="120"/>
    </location>
</feature>
<dbReference type="AlphaFoldDB" id="A0A1H7DGY0"/>
<keyword evidence="1" id="KW-0472">Membrane</keyword>
<keyword evidence="3" id="KW-1185">Reference proteome</keyword>
<feature type="transmembrane region" description="Helical" evidence="1">
    <location>
        <begin position="126"/>
        <end position="146"/>
    </location>
</feature>
<protein>
    <submittedName>
        <fullName evidence="2">Zinc transporter, ZIP family</fullName>
    </submittedName>
</protein>
<feature type="transmembrane region" description="Helical" evidence="1">
    <location>
        <begin position="6"/>
        <end position="28"/>
    </location>
</feature>
<dbReference type="RefSeq" id="WP_177175486.1">
    <property type="nucleotide sequence ID" value="NZ_BMGV01000011.1"/>
</dbReference>
<feature type="transmembrane region" description="Helical" evidence="1">
    <location>
        <begin position="40"/>
        <end position="61"/>
    </location>
</feature>
<sequence length="238" mass="24279">MEISVYHALILALLAGLAIPLGGVLARCELAVERHVPADLVLGIAAFGGGALLSAVALVLIPEGVEALHPASAVILFATGGLLFFAIDRALERAGGGGALLLAMLLDFVPEAMALGALLISDPATAILLAGMIFLQNVPEGFAAFREVFVAGRHNVRHILLLFLGLAAIGPVCAGIGFLFLVDQPVPLGAIMVFSAGGILYLLFQDVAPAAHRHGHWLPALGSVGGFALGLAGHLATV</sequence>
<feature type="transmembrane region" description="Helical" evidence="1">
    <location>
        <begin position="216"/>
        <end position="236"/>
    </location>
</feature>
<feature type="transmembrane region" description="Helical" evidence="1">
    <location>
        <begin position="158"/>
        <end position="180"/>
    </location>
</feature>
<dbReference type="Proteomes" id="UP000199379">
    <property type="component" value="Unassembled WGS sequence"/>
</dbReference>
<reference evidence="2 3" key="1">
    <citation type="submission" date="2016-10" db="EMBL/GenBank/DDBJ databases">
        <authorList>
            <person name="de Groot N.N."/>
        </authorList>
    </citation>
    <scope>NUCLEOTIDE SEQUENCE [LARGE SCALE GENOMIC DNA]</scope>
    <source>
        <strain evidence="2 3">DSM 29340</strain>
    </source>
</reference>
<keyword evidence="1" id="KW-0812">Transmembrane</keyword>
<feature type="transmembrane region" description="Helical" evidence="1">
    <location>
        <begin position="67"/>
        <end position="87"/>
    </location>
</feature>
<evidence type="ECO:0000256" key="1">
    <source>
        <dbReference type="SAM" id="Phobius"/>
    </source>
</evidence>
<proteinExistence type="predicted"/>
<feature type="transmembrane region" description="Helical" evidence="1">
    <location>
        <begin position="186"/>
        <end position="204"/>
    </location>
</feature>
<accession>A0A1H7DGY0</accession>
<keyword evidence="1" id="KW-1133">Transmembrane helix</keyword>
<evidence type="ECO:0000313" key="2">
    <source>
        <dbReference type="EMBL" id="SEK00157.1"/>
    </source>
</evidence>
<name>A0A1H7DGY0_9RHOB</name>
<dbReference type="EMBL" id="FNYD01000011">
    <property type="protein sequence ID" value="SEK00157.1"/>
    <property type="molecule type" value="Genomic_DNA"/>
</dbReference>
<evidence type="ECO:0000313" key="3">
    <source>
        <dbReference type="Proteomes" id="UP000199379"/>
    </source>
</evidence>
<gene>
    <name evidence="2" type="ORF">SAMN05444007_11137</name>
</gene>
<organism evidence="2 3">
    <name type="scientific">Cribrihabitans marinus</name>
    <dbReference type="NCBI Taxonomy" id="1227549"/>
    <lineage>
        <taxon>Bacteria</taxon>
        <taxon>Pseudomonadati</taxon>
        <taxon>Pseudomonadota</taxon>
        <taxon>Alphaproteobacteria</taxon>
        <taxon>Rhodobacterales</taxon>
        <taxon>Paracoccaceae</taxon>
        <taxon>Cribrihabitans</taxon>
    </lineage>
</organism>
<dbReference type="STRING" id="1227549.SAMN05444007_11137"/>